<organism evidence="1 4">
    <name type="scientific">Acidovorax delafieldii</name>
    <name type="common">Pseudomonas delafieldii</name>
    <dbReference type="NCBI Taxonomy" id="47920"/>
    <lineage>
        <taxon>Bacteria</taxon>
        <taxon>Pseudomonadati</taxon>
        <taxon>Pseudomonadota</taxon>
        <taxon>Betaproteobacteria</taxon>
        <taxon>Burkholderiales</taxon>
        <taxon>Comamonadaceae</taxon>
        <taxon>Acidovorax</taxon>
    </lineage>
</organism>
<keyword evidence="3" id="KW-1185">Reference proteome</keyword>
<dbReference type="RefSeq" id="WP_209819950.1">
    <property type="nucleotide sequence ID" value="NZ_JAVDTL010000004.1"/>
</dbReference>
<evidence type="ECO:0000313" key="3">
    <source>
        <dbReference type="Proteomes" id="UP001249076"/>
    </source>
</evidence>
<dbReference type="Proteomes" id="UP001249076">
    <property type="component" value="Unassembled WGS sequence"/>
</dbReference>
<gene>
    <name evidence="1" type="ORF">J2W88_002748</name>
    <name evidence="2" type="ORF">J2W93_003536</name>
</gene>
<comment type="caution">
    <text evidence="1">The sequence shown here is derived from an EMBL/GenBank/DDBJ whole genome shotgun (WGS) entry which is preliminary data.</text>
</comment>
<evidence type="ECO:0000313" key="4">
    <source>
        <dbReference type="Proteomes" id="UP001253458"/>
    </source>
</evidence>
<dbReference type="AlphaFoldDB" id="A0AAJ2BS27"/>
<proteinExistence type="predicted"/>
<reference evidence="1 3" key="1">
    <citation type="submission" date="2023-07" db="EMBL/GenBank/DDBJ databases">
        <title>Sorghum-associated microbial communities from plants grown in Nebraska, USA.</title>
        <authorList>
            <person name="Schachtman D."/>
        </authorList>
    </citation>
    <scope>NUCLEOTIDE SEQUENCE</scope>
    <source>
        <strain evidence="2 3">BE105</strain>
        <strain evidence="1">BE69</strain>
    </source>
</reference>
<dbReference type="EMBL" id="JAVDTS010000005">
    <property type="protein sequence ID" value="MDR6838689.1"/>
    <property type="molecule type" value="Genomic_DNA"/>
</dbReference>
<dbReference type="EMBL" id="JAVDTL010000004">
    <property type="protein sequence ID" value="MDR6767467.1"/>
    <property type="molecule type" value="Genomic_DNA"/>
</dbReference>
<name>A0AAJ2BS27_ACIDE</name>
<evidence type="ECO:0000313" key="1">
    <source>
        <dbReference type="EMBL" id="MDR6767467.1"/>
    </source>
</evidence>
<accession>A0AAJ2BS27</accession>
<sequence length="56" mass="6233">MATPVKQSPTALRQGENGFNYKPQFGLVVPCKDEAEQQRRFARLVKLGMAPKVVCV</sequence>
<dbReference type="Proteomes" id="UP001253458">
    <property type="component" value="Unassembled WGS sequence"/>
</dbReference>
<evidence type="ECO:0000313" key="2">
    <source>
        <dbReference type="EMBL" id="MDR6838689.1"/>
    </source>
</evidence>
<protein>
    <submittedName>
        <fullName evidence="1">Uncharacterized protein</fullName>
    </submittedName>
</protein>